<protein>
    <submittedName>
        <fullName evidence="2">Uncharacterized protein</fullName>
    </submittedName>
</protein>
<gene>
    <name evidence="2" type="ORF">F511_31297</name>
</gene>
<dbReference type="EMBL" id="KV013395">
    <property type="protein sequence ID" value="KZV23694.1"/>
    <property type="molecule type" value="Genomic_DNA"/>
</dbReference>
<sequence>MFKSIESSGLRGFLGCYAVIYELDLENLFDYAFVRANVVISVVQGKFVEISEDQFAGVFELPSEGLTTVDELPKDLINMARKDFSVNGDLIKASCKKKEMKVEYRLLNDILAKTVTAKEGSFDAQAKGFAAQIYVLLQGAPDLTLGECKTFPPLKILTVKTVGTYVAKNKSVCTNAEEVSDEPVVEKVVKAAAKRRPAPIDEPVVKNKRTTCGRDDPTEKTLVIVPVVQEAVPISVVPAEIPSTQRHQESKRKWILQHDSDEEESEEEIAVVATEEKIKEEPVEEETAKVEEDKKDEETEKEASDKGKRDVEAIDSKDTEPLSKLKRLTRIELGHGIETKEVDWYKATLPKIDPTDKGKAPIVEEIMGNPAKETFALISADVEFLVQIREVVVEEVASFFYSFSLRSLSTLTSVSDLASKEELMLKWAVTDSLQTAVQRRLYTTAKYREMLIRKFLEARHKNFESGTPTSDIDLQVLDLLSEAHRILLIHLLEQLRQHRLKWTRPSSSKLFGGTDVQSGGKFLQLDGSSSSDSRIHFIDDIPQASQMLPTVVLPTDFTESVSQLHASIDQIKFEQVQTRECVEELKAALSQKITRLEMAFAQSSSHQVMVFRDEINDVFKEIQIQKAALLQELTAFRLETQEGLKLFMLNCLKSLPILIEGVIKKMGKRVVEVHGLKTEADLVVVEEAAVNLQEKEVDLIEEEEAGVRDLVDGFLEQIFLFQFLYKTFVLSRFDYSKDIEQFILVFF</sequence>
<evidence type="ECO:0000313" key="3">
    <source>
        <dbReference type="Proteomes" id="UP000250235"/>
    </source>
</evidence>
<proteinExistence type="predicted"/>
<dbReference type="Proteomes" id="UP000250235">
    <property type="component" value="Unassembled WGS sequence"/>
</dbReference>
<reference evidence="2 3" key="1">
    <citation type="journal article" date="2015" name="Proc. Natl. Acad. Sci. U.S.A.">
        <title>The resurrection genome of Boea hygrometrica: A blueprint for survival of dehydration.</title>
        <authorList>
            <person name="Xiao L."/>
            <person name="Yang G."/>
            <person name="Zhang L."/>
            <person name="Yang X."/>
            <person name="Zhao S."/>
            <person name="Ji Z."/>
            <person name="Zhou Q."/>
            <person name="Hu M."/>
            <person name="Wang Y."/>
            <person name="Chen M."/>
            <person name="Xu Y."/>
            <person name="Jin H."/>
            <person name="Xiao X."/>
            <person name="Hu G."/>
            <person name="Bao F."/>
            <person name="Hu Y."/>
            <person name="Wan P."/>
            <person name="Li L."/>
            <person name="Deng X."/>
            <person name="Kuang T."/>
            <person name="Xiang C."/>
            <person name="Zhu J.K."/>
            <person name="Oliver M.J."/>
            <person name="He Y."/>
        </authorList>
    </citation>
    <scope>NUCLEOTIDE SEQUENCE [LARGE SCALE GENOMIC DNA]</scope>
    <source>
        <strain evidence="3">cv. XS01</strain>
    </source>
</reference>
<accession>A0A2Z7APC8</accession>
<keyword evidence="3" id="KW-1185">Reference proteome</keyword>
<dbReference type="AlphaFoldDB" id="A0A2Z7APC8"/>
<feature type="compositionally biased region" description="Basic and acidic residues" evidence="1">
    <location>
        <begin position="246"/>
        <end position="259"/>
    </location>
</feature>
<name>A0A2Z7APC8_9LAMI</name>
<evidence type="ECO:0000313" key="2">
    <source>
        <dbReference type="EMBL" id="KZV23694.1"/>
    </source>
</evidence>
<evidence type="ECO:0000256" key="1">
    <source>
        <dbReference type="SAM" id="MobiDB-lite"/>
    </source>
</evidence>
<feature type="compositionally biased region" description="Acidic residues" evidence="1">
    <location>
        <begin position="260"/>
        <end position="269"/>
    </location>
</feature>
<feature type="region of interest" description="Disordered" evidence="1">
    <location>
        <begin position="243"/>
        <end position="315"/>
    </location>
</feature>
<organism evidence="2 3">
    <name type="scientific">Dorcoceras hygrometricum</name>
    <dbReference type="NCBI Taxonomy" id="472368"/>
    <lineage>
        <taxon>Eukaryota</taxon>
        <taxon>Viridiplantae</taxon>
        <taxon>Streptophyta</taxon>
        <taxon>Embryophyta</taxon>
        <taxon>Tracheophyta</taxon>
        <taxon>Spermatophyta</taxon>
        <taxon>Magnoliopsida</taxon>
        <taxon>eudicotyledons</taxon>
        <taxon>Gunneridae</taxon>
        <taxon>Pentapetalae</taxon>
        <taxon>asterids</taxon>
        <taxon>lamiids</taxon>
        <taxon>Lamiales</taxon>
        <taxon>Gesneriaceae</taxon>
        <taxon>Didymocarpoideae</taxon>
        <taxon>Trichosporeae</taxon>
        <taxon>Loxocarpinae</taxon>
        <taxon>Dorcoceras</taxon>
    </lineage>
</organism>
<feature type="compositionally biased region" description="Basic and acidic residues" evidence="1">
    <location>
        <begin position="274"/>
        <end position="315"/>
    </location>
</feature>